<accession>A0AB73I7Z9</accession>
<evidence type="ECO:0000313" key="2">
    <source>
        <dbReference type="EMBL" id="MDP9646148.1"/>
    </source>
</evidence>
<comment type="caution">
    <text evidence="2">The sequence shown here is derived from an EMBL/GenBank/DDBJ whole genome shotgun (WGS) entry which is preliminary data.</text>
</comment>
<gene>
    <name evidence="2" type="ORF">J2793_001581</name>
</gene>
<protein>
    <submittedName>
        <fullName evidence="2">Uncharacterized protein</fullName>
    </submittedName>
</protein>
<keyword evidence="1" id="KW-0732">Signal</keyword>
<sequence length="131" mass="14391">MTKWIAAMLAACSVACTSQVNAQATKLMLFGSEDHKTYLGCLNCSEYATDSVHNEYGDHGSQYATDSIFNRYGQYGSPYSNDSPCNQYANDPPVIVDGNGAFYGRLTLNAYHPQANKNEKLQGWLAGLCER</sequence>
<proteinExistence type="predicted"/>
<evidence type="ECO:0000313" key="3">
    <source>
        <dbReference type="Proteomes" id="UP001229486"/>
    </source>
</evidence>
<feature type="chain" id="PRO_5044501971" evidence="1">
    <location>
        <begin position="23"/>
        <end position="131"/>
    </location>
</feature>
<dbReference type="AlphaFoldDB" id="A0AB73I7Z9"/>
<name>A0AB73I7Z9_9BURK</name>
<reference evidence="2" key="1">
    <citation type="submission" date="2023-07" db="EMBL/GenBank/DDBJ databases">
        <title>Sorghum-associated microbial communities from plants grown in Nebraska, USA.</title>
        <authorList>
            <person name="Schachtman D."/>
        </authorList>
    </citation>
    <scope>NUCLEOTIDE SEQUENCE</scope>
    <source>
        <strain evidence="2">DS1061</strain>
    </source>
</reference>
<evidence type="ECO:0000256" key="1">
    <source>
        <dbReference type="SAM" id="SignalP"/>
    </source>
</evidence>
<dbReference type="RefSeq" id="WP_392393065.1">
    <property type="nucleotide sequence ID" value="NZ_JAURTK010000002.1"/>
</dbReference>
<dbReference type="Proteomes" id="UP001229486">
    <property type="component" value="Unassembled WGS sequence"/>
</dbReference>
<organism evidence="2 3">
    <name type="scientific">Paraburkholderia caledonica</name>
    <dbReference type="NCBI Taxonomy" id="134536"/>
    <lineage>
        <taxon>Bacteria</taxon>
        <taxon>Pseudomonadati</taxon>
        <taxon>Pseudomonadota</taxon>
        <taxon>Betaproteobacteria</taxon>
        <taxon>Burkholderiales</taxon>
        <taxon>Burkholderiaceae</taxon>
        <taxon>Paraburkholderia</taxon>
    </lineage>
</organism>
<dbReference type="EMBL" id="JAURTK010000002">
    <property type="protein sequence ID" value="MDP9646148.1"/>
    <property type="molecule type" value="Genomic_DNA"/>
</dbReference>
<feature type="signal peptide" evidence="1">
    <location>
        <begin position="1"/>
        <end position="22"/>
    </location>
</feature>